<accession>A0ABT7DI78</accession>
<organism evidence="1 2">
    <name type="scientific">Gordonibacter faecis</name>
    <dbReference type="NCBI Taxonomy" id="3047475"/>
    <lineage>
        <taxon>Bacteria</taxon>
        <taxon>Bacillati</taxon>
        <taxon>Actinomycetota</taxon>
        <taxon>Coriobacteriia</taxon>
        <taxon>Eggerthellales</taxon>
        <taxon>Eggerthellaceae</taxon>
        <taxon>Gordonibacter</taxon>
    </lineage>
</organism>
<keyword evidence="2" id="KW-1185">Reference proteome</keyword>
<dbReference type="SUPFAM" id="SSF53850">
    <property type="entry name" value="Periplasmic binding protein-like II"/>
    <property type="match status" value="1"/>
</dbReference>
<dbReference type="InterPro" id="IPR050490">
    <property type="entry name" value="Bact_solute-bd_prot1"/>
</dbReference>
<protein>
    <submittedName>
        <fullName evidence="1">Capsular biosynthesis protein</fullName>
    </submittedName>
</protein>
<dbReference type="Gene3D" id="3.40.190.10">
    <property type="entry name" value="Periplasmic binding protein-like II"/>
    <property type="match status" value="1"/>
</dbReference>
<sequence length="450" mass="48502">MEGTKLLGVVLAGALCLGTAGCAVGEGAAPPAEKKQVTINVKCPPLALPYDGEHTDTEAIDLLQEAAEAFAASYEDADVTFTFTRFPYVEEDQAVLGSFGTDDAADVVLAGQFNVPTYLHSGRAAALDDVIDEGLRADVDEAIWNQCSQDGSTYVLPFYQLQNIIMVNPDLMRAAGLERFIPEDGSVAQWSTTQFEEILAALKASMPDDSTYPMALWAANNQGDTHTMALLRSQGSTIYDENGRFNFETPEGVAGLAWFDWLNKMEYIPKGAENLELASVIKLFDNGQLAFCPGNKTTMLSERAAGFTPFAANFPTPDGKGCATTFLTGFTVFDNGDVDKVRVAKDFVRFIVSDDDYLRYTFSGTPVNKSFIERSGETGVAAELDKAFVANSGNVYDFLNNTPNWSGVRDVFYVGIQELLRGTATPEETAATLDETCNAAIDEGYAAAAA</sequence>
<dbReference type="PANTHER" id="PTHR43649">
    <property type="entry name" value="ARABINOSE-BINDING PROTEIN-RELATED"/>
    <property type="match status" value="1"/>
</dbReference>
<dbReference type="EMBL" id="JASJEU010000003">
    <property type="protein sequence ID" value="MDJ1649225.1"/>
    <property type="molecule type" value="Genomic_DNA"/>
</dbReference>
<gene>
    <name evidence="1" type="ORF">QNJ86_00270</name>
</gene>
<comment type="caution">
    <text evidence="1">The sequence shown here is derived from an EMBL/GenBank/DDBJ whole genome shotgun (WGS) entry which is preliminary data.</text>
</comment>
<evidence type="ECO:0000313" key="2">
    <source>
        <dbReference type="Proteomes" id="UP001232750"/>
    </source>
</evidence>
<dbReference type="PANTHER" id="PTHR43649:SF12">
    <property type="entry name" value="DIACETYLCHITOBIOSE BINDING PROTEIN DASA"/>
    <property type="match status" value="1"/>
</dbReference>
<evidence type="ECO:0000313" key="1">
    <source>
        <dbReference type="EMBL" id="MDJ1649225.1"/>
    </source>
</evidence>
<dbReference type="PROSITE" id="PS51257">
    <property type="entry name" value="PROKAR_LIPOPROTEIN"/>
    <property type="match status" value="1"/>
</dbReference>
<name>A0ABT7DI78_9ACTN</name>
<dbReference type="RefSeq" id="WP_283830557.1">
    <property type="nucleotide sequence ID" value="NZ_JASJEU010000003.1"/>
</dbReference>
<proteinExistence type="predicted"/>
<dbReference type="Proteomes" id="UP001232750">
    <property type="component" value="Unassembled WGS sequence"/>
</dbReference>
<reference evidence="1 2" key="1">
    <citation type="submission" date="2023-05" db="EMBL/GenBank/DDBJ databases">
        <title>Gordonibacter KGMB12511T sp. nov., isolated from faeces of healthy Korean.</title>
        <authorList>
            <person name="Kim H.S."/>
            <person name="Kim J.-S."/>
            <person name="Suh M.K."/>
            <person name="Eom M.K."/>
            <person name="Do H.E."/>
            <person name="Lee J.-S."/>
        </authorList>
    </citation>
    <scope>NUCLEOTIDE SEQUENCE [LARGE SCALE GENOMIC DNA]</scope>
    <source>
        <strain evidence="1 2">KGMB12511</strain>
    </source>
</reference>